<evidence type="ECO:0000313" key="1">
    <source>
        <dbReference type="EMBL" id="QJA62162.1"/>
    </source>
</evidence>
<sequence>MIYDELRLAIINDVLNLLYLNETYIKKIVPKVEEFKKEIESRKYDPVSIYWKHHVN</sequence>
<gene>
    <name evidence="1" type="ORF">MM415B00820_0024</name>
</gene>
<reference evidence="1" key="1">
    <citation type="submission" date="2020-03" db="EMBL/GenBank/DDBJ databases">
        <title>The deep terrestrial virosphere.</title>
        <authorList>
            <person name="Holmfeldt K."/>
            <person name="Nilsson E."/>
            <person name="Simone D."/>
            <person name="Lopez-Fernandez M."/>
            <person name="Wu X."/>
            <person name="de Brujin I."/>
            <person name="Lundin D."/>
            <person name="Andersson A."/>
            <person name="Bertilsson S."/>
            <person name="Dopson M."/>
        </authorList>
    </citation>
    <scope>NUCLEOTIDE SEQUENCE</scope>
    <source>
        <strain evidence="1">MM415B00820</strain>
    </source>
</reference>
<name>A0A6M3IZV1_9ZZZZ</name>
<protein>
    <submittedName>
        <fullName evidence="1">Uncharacterized protein</fullName>
    </submittedName>
</protein>
<accession>A0A6M3IZV1</accession>
<dbReference type="AlphaFoldDB" id="A0A6M3IZV1"/>
<dbReference type="EMBL" id="MT141463">
    <property type="protein sequence ID" value="QJA62162.1"/>
    <property type="molecule type" value="Genomic_DNA"/>
</dbReference>
<proteinExistence type="predicted"/>
<organism evidence="1">
    <name type="scientific">viral metagenome</name>
    <dbReference type="NCBI Taxonomy" id="1070528"/>
    <lineage>
        <taxon>unclassified sequences</taxon>
        <taxon>metagenomes</taxon>
        <taxon>organismal metagenomes</taxon>
    </lineage>
</organism>